<dbReference type="InterPro" id="IPR050827">
    <property type="entry name" value="CRP1_MDG1_kinase"/>
</dbReference>
<feature type="compositionally biased region" description="Polar residues" evidence="2">
    <location>
        <begin position="156"/>
        <end position="166"/>
    </location>
</feature>
<evidence type="ECO:0000259" key="3">
    <source>
        <dbReference type="Pfam" id="PF16561"/>
    </source>
</evidence>
<dbReference type="InterPro" id="IPR014756">
    <property type="entry name" value="Ig_E-set"/>
</dbReference>
<dbReference type="Gene3D" id="2.60.40.10">
    <property type="entry name" value="Immunoglobulins"/>
    <property type="match status" value="1"/>
</dbReference>
<dbReference type="Pfam" id="PF16561">
    <property type="entry name" value="AMPK1_CBM"/>
    <property type="match status" value="1"/>
</dbReference>
<evidence type="ECO:0000313" key="5">
    <source>
        <dbReference type="Proteomes" id="UP001316803"/>
    </source>
</evidence>
<evidence type="ECO:0000256" key="2">
    <source>
        <dbReference type="SAM" id="MobiDB-lite"/>
    </source>
</evidence>
<feature type="domain" description="AMP-activated protein kinase glycogen-binding" evidence="3">
    <location>
        <begin position="5"/>
        <end position="80"/>
    </location>
</feature>
<dbReference type="SUPFAM" id="SSF81296">
    <property type="entry name" value="E set domains"/>
    <property type="match status" value="1"/>
</dbReference>
<organism evidence="4 5">
    <name type="scientific">Knufia fluminis</name>
    <dbReference type="NCBI Taxonomy" id="191047"/>
    <lineage>
        <taxon>Eukaryota</taxon>
        <taxon>Fungi</taxon>
        <taxon>Dikarya</taxon>
        <taxon>Ascomycota</taxon>
        <taxon>Pezizomycotina</taxon>
        <taxon>Eurotiomycetes</taxon>
        <taxon>Chaetothyriomycetidae</taxon>
        <taxon>Chaetothyriales</taxon>
        <taxon>Trichomeriaceae</taxon>
        <taxon>Knufia</taxon>
    </lineage>
</organism>
<feature type="region of interest" description="Disordered" evidence="2">
    <location>
        <begin position="86"/>
        <end position="277"/>
    </location>
</feature>
<feature type="region of interest" description="Disordered" evidence="2">
    <location>
        <begin position="307"/>
        <end position="440"/>
    </location>
</feature>
<dbReference type="GO" id="GO:0031588">
    <property type="term" value="C:nucleotide-activated protein kinase complex"/>
    <property type="evidence" value="ECO:0007669"/>
    <property type="project" value="TreeGrafter"/>
</dbReference>
<keyword evidence="5" id="KW-1185">Reference proteome</keyword>
<proteinExistence type="inferred from homology"/>
<feature type="compositionally biased region" description="Polar residues" evidence="2">
    <location>
        <begin position="519"/>
        <end position="534"/>
    </location>
</feature>
<feature type="region of interest" description="Disordered" evidence="2">
    <location>
        <begin position="458"/>
        <end position="745"/>
    </location>
</feature>
<feature type="compositionally biased region" description="Low complexity" evidence="2">
    <location>
        <begin position="770"/>
        <end position="809"/>
    </location>
</feature>
<protein>
    <submittedName>
        <fullName evidence="4">Cruciform DNA binding protein</fullName>
    </submittedName>
</protein>
<dbReference type="CDD" id="cd02859">
    <property type="entry name" value="E_set_AMPKbeta_like_N"/>
    <property type="match status" value="1"/>
</dbReference>
<dbReference type="Proteomes" id="UP001316803">
    <property type="component" value="Unassembled WGS sequence"/>
</dbReference>
<dbReference type="GO" id="GO:0019901">
    <property type="term" value="F:protein kinase binding"/>
    <property type="evidence" value="ECO:0007669"/>
    <property type="project" value="TreeGrafter"/>
</dbReference>
<reference evidence="4 5" key="1">
    <citation type="submission" date="2022-12" db="EMBL/GenBank/DDBJ databases">
        <title>Genomic features and morphological characterization of a novel Knufia sp. strain isolated from spacecraft assembly facility.</title>
        <authorList>
            <person name="Teixeira M."/>
            <person name="Chander A.M."/>
            <person name="Stajich J.E."/>
            <person name="Venkateswaran K."/>
        </authorList>
    </citation>
    <scope>NUCLEOTIDE SEQUENCE [LARGE SCALE GENOMIC DNA]</scope>
    <source>
        <strain evidence="4 5">FJI-L2-BK-P2</strain>
    </source>
</reference>
<feature type="compositionally biased region" description="Polar residues" evidence="2">
    <location>
        <begin position="227"/>
        <end position="236"/>
    </location>
</feature>
<evidence type="ECO:0000256" key="1">
    <source>
        <dbReference type="ARBA" id="ARBA00038216"/>
    </source>
</evidence>
<dbReference type="InterPro" id="IPR032640">
    <property type="entry name" value="AMPK1_CBM"/>
</dbReference>
<dbReference type="EMBL" id="JAKLMC020000002">
    <property type="protein sequence ID" value="KAK5957996.1"/>
    <property type="molecule type" value="Genomic_DNA"/>
</dbReference>
<dbReference type="GO" id="GO:0005737">
    <property type="term" value="C:cytoplasm"/>
    <property type="evidence" value="ECO:0007669"/>
    <property type="project" value="TreeGrafter"/>
</dbReference>
<dbReference type="GO" id="GO:0005634">
    <property type="term" value="C:nucleus"/>
    <property type="evidence" value="ECO:0007669"/>
    <property type="project" value="TreeGrafter"/>
</dbReference>
<dbReference type="GO" id="GO:0007165">
    <property type="term" value="P:signal transduction"/>
    <property type="evidence" value="ECO:0007669"/>
    <property type="project" value="TreeGrafter"/>
</dbReference>
<sequence>MGSFLFRWPYPADNVYVTGTFDDWGKSEKLDKVEGGFEKEVQLSNADEKIYYKFVVDDQWIVDDNAPKEDDGHYNVNNVLLPHEIKKSGSGAAGTSSTEQKPTTRSLPQNDGASASQPEDKGATPEEVDNDVPGAFPETPANEPSSFSVAPIPATGHQNTQSSVTTSKEDYENAGGEGVASGAFGVLPINADIGRNASSSKEDYDKVGSEGADDEKVSVNPLPATGHDNTQSSVTTSKEDYENVGSEGPGEEQVSVNPLPASGHDNTQSSVTTSKEDYEKAGAFGTAGAAVAGVGATIGNALSKPKETAKNLIPESSLPMGGEKTDTMDTGPFMNSSRPGTTTAYLASKVPLEPKREAQVVEPSAPEAPQPSKEASATPFMTSSGPGTTTADLASQVPLEKNRDTGVVDDETVAEKSALEKELLQKVPETQATGEPASAARAQTSYYGLATSVPQPVEESIAKAHASPEAATETSAVAEKSAMERELQAKVPLEESAGEPAPTLSAATAETAPGDSKGDSSTAAETVDSLTGGETANEPVPDTDTSTQNQGLSAGEIAGGAAVGGAAAAGAATLAARQEDKELEPPRIDDSKKPPVTTEAAPATITDKTEPVPNTTAGLGSASPHPGVSPAAAAALSDGTEDPTIADEPSAPRTKAPAETSEATATEYAPPRAEGMAPGVSPSVAAALSDGTEDPTISEEPTLAEEPAVRMMAQNEADITSAAPADDVTMPPVATSGGPLSTDTTSVAPIYDAVTSGATTSAAPVLADTTSTLPTSAGTTSVAPVDDVTTADTTTSVASVSGTTTSAAALPPTITSADTTSDVIKSTQATPAVTETKAKDVAPTSAEDREPSPMTRPAESSAAEKTPETPKKTVAGPAAAGTTPTSAASAKAQSTTESTATGDKKKKNRLSRMFKKIFD</sequence>
<feature type="compositionally biased region" description="Low complexity" evidence="2">
    <location>
        <begin position="88"/>
        <end position="98"/>
    </location>
</feature>
<feature type="compositionally biased region" description="Basic and acidic residues" evidence="2">
    <location>
        <begin position="577"/>
        <end position="593"/>
    </location>
</feature>
<comment type="caution">
    <text evidence="4">The sequence shown here is derived from an EMBL/GenBank/DDBJ whole genome shotgun (WGS) entry which is preliminary data.</text>
</comment>
<feature type="region of interest" description="Disordered" evidence="2">
    <location>
        <begin position="770"/>
        <end position="919"/>
    </location>
</feature>
<feature type="compositionally biased region" description="Polar residues" evidence="2">
    <location>
        <begin position="543"/>
        <end position="552"/>
    </location>
</feature>
<feature type="compositionally biased region" description="Basic and acidic residues" evidence="2">
    <location>
        <begin position="836"/>
        <end position="851"/>
    </location>
</feature>
<feature type="compositionally biased region" description="Low complexity" evidence="2">
    <location>
        <begin position="657"/>
        <end position="671"/>
    </location>
</feature>
<feature type="compositionally biased region" description="Polar residues" evidence="2">
    <location>
        <begin position="813"/>
        <end position="833"/>
    </location>
</feature>
<name>A0AAN8IC53_9EURO</name>
<feature type="compositionally biased region" description="Basic and acidic residues" evidence="2">
    <location>
        <begin position="413"/>
        <end position="424"/>
    </location>
</feature>
<feature type="compositionally biased region" description="Polar residues" evidence="2">
    <location>
        <begin position="373"/>
        <end position="393"/>
    </location>
</feature>
<dbReference type="PANTHER" id="PTHR10343">
    <property type="entry name" value="5'-AMP-ACTIVATED PROTEIN KINASE , BETA SUBUNIT"/>
    <property type="match status" value="1"/>
</dbReference>
<feature type="compositionally biased region" description="Polar residues" evidence="2">
    <location>
        <begin position="264"/>
        <end position="273"/>
    </location>
</feature>
<feature type="compositionally biased region" description="Polar residues" evidence="2">
    <location>
        <begin position="99"/>
        <end position="117"/>
    </location>
</feature>
<gene>
    <name evidence="4" type="primary">CRP1</name>
    <name evidence="4" type="ORF">OHC33_001186</name>
</gene>
<accession>A0AAN8IC53</accession>
<feature type="compositionally biased region" description="Low complexity" evidence="2">
    <location>
        <begin position="564"/>
        <end position="576"/>
    </location>
</feature>
<comment type="similarity">
    <text evidence="1">Belongs to the CRP1/MDG1 family.</text>
</comment>
<dbReference type="PANTHER" id="PTHR10343:SF81">
    <property type="entry name" value="CRUCIFORM DNA-RECOGNIZING PROTEIN 1-RELATED"/>
    <property type="match status" value="1"/>
</dbReference>
<feature type="compositionally biased region" description="Low complexity" evidence="2">
    <location>
        <begin position="872"/>
        <end position="901"/>
    </location>
</feature>
<feature type="compositionally biased region" description="Basic residues" evidence="2">
    <location>
        <begin position="904"/>
        <end position="919"/>
    </location>
</feature>
<evidence type="ECO:0000313" key="4">
    <source>
        <dbReference type="EMBL" id="KAK5957996.1"/>
    </source>
</evidence>
<dbReference type="InterPro" id="IPR013783">
    <property type="entry name" value="Ig-like_fold"/>
</dbReference>
<feature type="compositionally biased region" description="Polar residues" evidence="2">
    <location>
        <begin position="333"/>
        <end position="345"/>
    </location>
</feature>
<dbReference type="AlphaFoldDB" id="A0AAN8IC53"/>